<comment type="caution">
    <text evidence="9">The sequence shown here is derived from an EMBL/GenBank/DDBJ whole genome shotgun (WGS) entry which is preliminary data.</text>
</comment>
<dbReference type="InterPro" id="IPR000326">
    <property type="entry name" value="PAP2/HPO"/>
</dbReference>
<sequence>MGFDMAVLDYIQSTIRCDFLDLLMPAVTALGNGGILWIVIAVTLFLFPKTRKTGLAVMLGLVLEVICCNVILKPFVARLRPFDVNTSIQLLIPKPTDFSFPSGHTGAAFASASALYFSKNRFRGLALILAALIGFSRLYLYVHYPTDVLAGVFIGILAGWCGYTLAGRRYAA</sequence>
<dbReference type="AlphaFoldDB" id="A0A9D1EQT4"/>
<evidence type="ECO:0000256" key="2">
    <source>
        <dbReference type="ARBA" id="ARBA00022475"/>
    </source>
</evidence>
<evidence type="ECO:0000256" key="7">
    <source>
        <dbReference type="SAM" id="Phobius"/>
    </source>
</evidence>
<dbReference type="PANTHER" id="PTHR14969:SF62">
    <property type="entry name" value="DECAPRENYLPHOSPHORYL-5-PHOSPHORIBOSE PHOSPHATASE RV3807C-RELATED"/>
    <property type="match status" value="1"/>
</dbReference>
<organism evidence="9 10">
    <name type="scientific">Candidatus Limivivens intestinipullorum</name>
    <dbReference type="NCBI Taxonomy" id="2840858"/>
    <lineage>
        <taxon>Bacteria</taxon>
        <taxon>Bacillati</taxon>
        <taxon>Bacillota</taxon>
        <taxon>Clostridia</taxon>
        <taxon>Lachnospirales</taxon>
        <taxon>Lachnospiraceae</taxon>
        <taxon>Lachnospiraceae incertae sedis</taxon>
        <taxon>Candidatus Limivivens</taxon>
    </lineage>
</organism>
<accession>A0A9D1EQT4</accession>
<keyword evidence="3 7" id="KW-0812">Transmembrane</keyword>
<feature type="domain" description="Phosphatidic acid phosphatase type 2/haloperoxidase" evidence="8">
    <location>
        <begin position="53"/>
        <end position="163"/>
    </location>
</feature>
<evidence type="ECO:0000256" key="4">
    <source>
        <dbReference type="ARBA" id="ARBA00022801"/>
    </source>
</evidence>
<name>A0A9D1EQT4_9FIRM</name>
<evidence type="ECO:0000256" key="5">
    <source>
        <dbReference type="ARBA" id="ARBA00022989"/>
    </source>
</evidence>
<feature type="transmembrane region" description="Helical" evidence="7">
    <location>
        <begin position="148"/>
        <end position="166"/>
    </location>
</feature>
<evidence type="ECO:0000259" key="8">
    <source>
        <dbReference type="SMART" id="SM00014"/>
    </source>
</evidence>
<feature type="transmembrane region" description="Helical" evidence="7">
    <location>
        <begin position="54"/>
        <end position="72"/>
    </location>
</feature>
<keyword evidence="2" id="KW-1003">Cell membrane</keyword>
<dbReference type="EMBL" id="DVIQ01000009">
    <property type="protein sequence ID" value="HIS30270.1"/>
    <property type="molecule type" value="Genomic_DNA"/>
</dbReference>
<evidence type="ECO:0000256" key="3">
    <source>
        <dbReference type="ARBA" id="ARBA00022692"/>
    </source>
</evidence>
<evidence type="ECO:0000256" key="6">
    <source>
        <dbReference type="ARBA" id="ARBA00023136"/>
    </source>
</evidence>
<feature type="transmembrane region" description="Helical" evidence="7">
    <location>
        <begin position="124"/>
        <end position="142"/>
    </location>
</feature>
<reference evidence="9" key="1">
    <citation type="submission" date="2020-10" db="EMBL/GenBank/DDBJ databases">
        <authorList>
            <person name="Gilroy R."/>
        </authorList>
    </citation>
    <scope>NUCLEOTIDE SEQUENCE</scope>
    <source>
        <strain evidence="9">CHK190-19873</strain>
    </source>
</reference>
<dbReference type="PANTHER" id="PTHR14969">
    <property type="entry name" value="SPHINGOSINE-1-PHOSPHATE PHOSPHOHYDROLASE"/>
    <property type="match status" value="1"/>
</dbReference>
<dbReference type="GO" id="GO:0005886">
    <property type="term" value="C:plasma membrane"/>
    <property type="evidence" value="ECO:0007669"/>
    <property type="project" value="UniProtKB-SubCell"/>
</dbReference>
<evidence type="ECO:0000256" key="1">
    <source>
        <dbReference type="ARBA" id="ARBA00004651"/>
    </source>
</evidence>
<feature type="transmembrane region" description="Helical" evidence="7">
    <location>
        <begin position="98"/>
        <end position="117"/>
    </location>
</feature>
<dbReference type="Pfam" id="PF01569">
    <property type="entry name" value="PAP2"/>
    <property type="match status" value="1"/>
</dbReference>
<dbReference type="InterPro" id="IPR036938">
    <property type="entry name" value="PAP2/HPO_sf"/>
</dbReference>
<gene>
    <name evidence="9" type="ORF">IAB44_01785</name>
</gene>
<keyword evidence="4" id="KW-0378">Hydrolase</keyword>
<dbReference type="Gene3D" id="1.20.144.10">
    <property type="entry name" value="Phosphatidic acid phosphatase type 2/haloperoxidase"/>
    <property type="match status" value="1"/>
</dbReference>
<feature type="transmembrane region" description="Helical" evidence="7">
    <location>
        <begin position="22"/>
        <end position="47"/>
    </location>
</feature>
<evidence type="ECO:0000313" key="10">
    <source>
        <dbReference type="Proteomes" id="UP000823935"/>
    </source>
</evidence>
<dbReference type="Proteomes" id="UP000823935">
    <property type="component" value="Unassembled WGS sequence"/>
</dbReference>
<keyword evidence="6 7" id="KW-0472">Membrane</keyword>
<proteinExistence type="predicted"/>
<dbReference type="GO" id="GO:0016787">
    <property type="term" value="F:hydrolase activity"/>
    <property type="evidence" value="ECO:0007669"/>
    <property type="project" value="UniProtKB-KW"/>
</dbReference>
<dbReference type="SMART" id="SM00014">
    <property type="entry name" value="acidPPc"/>
    <property type="match status" value="1"/>
</dbReference>
<protein>
    <submittedName>
        <fullName evidence="9">Phosphatase PAP2 family protein</fullName>
    </submittedName>
</protein>
<evidence type="ECO:0000313" key="9">
    <source>
        <dbReference type="EMBL" id="HIS30270.1"/>
    </source>
</evidence>
<keyword evidence="5 7" id="KW-1133">Transmembrane helix</keyword>
<comment type="subcellular location">
    <subcellularLocation>
        <location evidence="1">Cell membrane</location>
        <topology evidence="1">Multi-pass membrane protein</topology>
    </subcellularLocation>
</comment>
<reference evidence="9" key="2">
    <citation type="journal article" date="2021" name="PeerJ">
        <title>Extensive microbial diversity within the chicken gut microbiome revealed by metagenomics and culture.</title>
        <authorList>
            <person name="Gilroy R."/>
            <person name="Ravi A."/>
            <person name="Getino M."/>
            <person name="Pursley I."/>
            <person name="Horton D.L."/>
            <person name="Alikhan N.F."/>
            <person name="Baker D."/>
            <person name="Gharbi K."/>
            <person name="Hall N."/>
            <person name="Watson M."/>
            <person name="Adriaenssens E.M."/>
            <person name="Foster-Nyarko E."/>
            <person name="Jarju S."/>
            <person name="Secka A."/>
            <person name="Antonio M."/>
            <person name="Oren A."/>
            <person name="Chaudhuri R.R."/>
            <person name="La Ragione R."/>
            <person name="Hildebrand F."/>
            <person name="Pallen M.J."/>
        </authorList>
    </citation>
    <scope>NUCLEOTIDE SEQUENCE</scope>
    <source>
        <strain evidence="9">CHK190-19873</strain>
    </source>
</reference>
<dbReference type="SUPFAM" id="SSF48317">
    <property type="entry name" value="Acid phosphatase/Vanadium-dependent haloperoxidase"/>
    <property type="match status" value="1"/>
</dbReference>